<dbReference type="GO" id="GO:0004620">
    <property type="term" value="F:phospholipase activity"/>
    <property type="evidence" value="ECO:0007669"/>
    <property type="project" value="InterPro"/>
</dbReference>
<dbReference type="GO" id="GO:0005576">
    <property type="term" value="C:extracellular region"/>
    <property type="evidence" value="ECO:0007669"/>
    <property type="project" value="TreeGrafter"/>
</dbReference>
<dbReference type="GO" id="GO:0009395">
    <property type="term" value="P:phospholipid catabolic process"/>
    <property type="evidence" value="ECO:0007669"/>
    <property type="project" value="TreeGrafter"/>
</dbReference>
<evidence type="ECO:0000256" key="3">
    <source>
        <dbReference type="ARBA" id="ARBA00022801"/>
    </source>
</evidence>
<keyword evidence="2 7" id="KW-0732">Signal</keyword>
<reference evidence="8 9" key="1">
    <citation type="journal article" date="2010" name="Cell">
        <title>The genome of Naegleria gruberi illuminates early eukaryotic versatility.</title>
        <authorList>
            <person name="Fritz-Laylin L.K."/>
            <person name="Prochnik S.E."/>
            <person name="Ginger M.L."/>
            <person name="Dacks J.B."/>
            <person name="Carpenter M.L."/>
            <person name="Field M.C."/>
            <person name="Kuo A."/>
            <person name="Paredez A."/>
            <person name="Chapman J."/>
            <person name="Pham J."/>
            <person name="Shu S."/>
            <person name="Neupane R."/>
            <person name="Cipriano M."/>
            <person name="Mancuso J."/>
            <person name="Tu H."/>
            <person name="Salamov A."/>
            <person name="Lindquist E."/>
            <person name="Shapiro H."/>
            <person name="Lucas S."/>
            <person name="Grigoriev I.V."/>
            <person name="Cande W.Z."/>
            <person name="Fulton C."/>
            <person name="Rokhsar D.S."/>
            <person name="Dawson S.C."/>
        </authorList>
    </citation>
    <scope>NUCLEOTIDE SEQUENCE [LARGE SCALE GENOMIC DNA]</scope>
    <source>
        <strain evidence="8 9">NEG-M</strain>
    </source>
</reference>
<keyword evidence="4 7" id="KW-0442">Lipid degradation</keyword>
<evidence type="ECO:0000256" key="7">
    <source>
        <dbReference type="RuleBase" id="RU364138"/>
    </source>
</evidence>
<dbReference type="EMBL" id="GG738854">
    <property type="protein sequence ID" value="EFC47509.1"/>
    <property type="molecule type" value="Genomic_DNA"/>
</dbReference>
<dbReference type="GeneID" id="8861700"/>
<comment type="function">
    <text evidence="7">Putative phospholipase.</text>
</comment>
<keyword evidence="6" id="KW-0325">Glycoprotein</keyword>
<dbReference type="PANTHER" id="PTHR12370">
    <property type="entry name" value="PHOSPHOLIPASE B-RELATED"/>
    <property type="match status" value="1"/>
</dbReference>
<dbReference type="InterPro" id="IPR007000">
    <property type="entry name" value="PLipase_B-like"/>
</dbReference>
<dbReference type="EC" id="3.1.1.-" evidence="7"/>
<dbReference type="Proteomes" id="UP000006671">
    <property type="component" value="Unassembled WGS sequence"/>
</dbReference>
<name>D2V6U8_NAEGR</name>
<dbReference type="RefSeq" id="XP_002680253.1">
    <property type="nucleotide sequence ID" value="XM_002680207.1"/>
</dbReference>
<dbReference type="eggNOG" id="KOG3774">
    <property type="taxonomic scope" value="Eukaryota"/>
</dbReference>
<comment type="similarity">
    <text evidence="1 7">Belongs to the phospholipase B-like family.</text>
</comment>
<evidence type="ECO:0000256" key="4">
    <source>
        <dbReference type="ARBA" id="ARBA00022963"/>
    </source>
</evidence>
<evidence type="ECO:0000256" key="6">
    <source>
        <dbReference type="ARBA" id="ARBA00023180"/>
    </source>
</evidence>
<sequence length="558" mass="63836">MTTNNRTKIIYCTTLLVVVLSLMMTVGVQGADDLFLVVRPSSSSPMKRSLDSFYMLPKAKINLLGGDEVHAHVHYDETTNKTGWALLSLTTNPDETDADQAFAAGFVEGYVTANLMETYWPGFNNASYTPSLDPQLNQFLDDNLRFMRRKIAESRNGNTNEKLYWTHVGLVLDQVEGLYAGYLKKMAEQFKTPTLTLLEMLKFQVAADTDDLYSKWQPTNFDNMSKEEIEKYTLLHTRCTAFIKYSEDKKNLFLTHATWAPYQYMLRIYKHYRINFKDTPAKLVSFSSSPGWLASGDDFYITSAGLIVTETTNSIYNQTLYNYVTSETVLYWMRNIVANRLANSAKEWTELFAKYNSGTYNNQWMIIDTKKFVPGADKSDPELFYILEQIPGDCMSASMSHILDERYWPSFNLPYFSYIFNVSGYPEKLKKYGDFFSYDKCPRAKIFKRDAPSVNTIEDVKKLIRYNDYQHDPLSLGDACHQIASRCDLNPGGSAFGAIDAKVTDIAFARRNFAFAQSGPTHDQEPVFKWNNVNSPANPHPGQPVEFDFNWVSMAPIY</sequence>
<dbReference type="VEuPathDB" id="AmoebaDB:NAEGRDRAFT_78824"/>
<keyword evidence="5 7" id="KW-0443">Lipid metabolism</keyword>
<evidence type="ECO:0000256" key="5">
    <source>
        <dbReference type="ARBA" id="ARBA00023098"/>
    </source>
</evidence>
<evidence type="ECO:0000313" key="9">
    <source>
        <dbReference type="Proteomes" id="UP000006671"/>
    </source>
</evidence>
<evidence type="ECO:0000256" key="2">
    <source>
        <dbReference type="ARBA" id="ARBA00022729"/>
    </source>
</evidence>
<proteinExistence type="inferred from homology"/>
<dbReference type="InParanoid" id="D2V6U8"/>
<feature type="signal peptide" evidence="7">
    <location>
        <begin position="1"/>
        <end position="30"/>
    </location>
</feature>
<dbReference type="AlphaFoldDB" id="D2V6U8"/>
<evidence type="ECO:0000313" key="8">
    <source>
        <dbReference type="EMBL" id="EFC47509.1"/>
    </source>
</evidence>
<gene>
    <name evidence="8" type="ORF">NAEGRDRAFT_78824</name>
</gene>
<organism evidence="9">
    <name type="scientific">Naegleria gruberi</name>
    <name type="common">Amoeba</name>
    <dbReference type="NCBI Taxonomy" id="5762"/>
    <lineage>
        <taxon>Eukaryota</taxon>
        <taxon>Discoba</taxon>
        <taxon>Heterolobosea</taxon>
        <taxon>Tetramitia</taxon>
        <taxon>Eutetramitia</taxon>
        <taxon>Vahlkampfiidae</taxon>
        <taxon>Naegleria</taxon>
    </lineage>
</organism>
<dbReference type="OrthoDB" id="443524at2759"/>
<keyword evidence="3 7" id="KW-0378">Hydrolase</keyword>
<dbReference type="PANTHER" id="PTHR12370:SF3">
    <property type="entry name" value="PHOSPHOLIPASE B-LIKE 2-RELATED"/>
    <property type="match status" value="1"/>
</dbReference>
<protein>
    <recommendedName>
        <fullName evidence="7">Phospholipase B-like</fullName>
        <ecNumber evidence="7">3.1.1.-</ecNumber>
    </recommendedName>
</protein>
<evidence type="ECO:0000256" key="1">
    <source>
        <dbReference type="ARBA" id="ARBA00007835"/>
    </source>
</evidence>
<feature type="chain" id="PRO_5011329270" description="Phospholipase B-like" evidence="7">
    <location>
        <begin position="31"/>
        <end position="558"/>
    </location>
</feature>
<dbReference type="KEGG" id="ngr:NAEGRDRAFT_78824"/>
<dbReference type="Gene3D" id="3.60.60.30">
    <property type="match status" value="1"/>
</dbReference>
<accession>D2V6U8</accession>
<dbReference type="Pfam" id="PF04916">
    <property type="entry name" value="Phospholip_B"/>
    <property type="match status" value="1"/>
</dbReference>
<keyword evidence="9" id="KW-1185">Reference proteome</keyword>